<organism evidence="1 2">
    <name type="scientific">Paragonimus westermani</name>
    <dbReference type="NCBI Taxonomy" id="34504"/>
    <lineage>
        <taxon>Eukaryota</taxon>
        <taxon>Metazoa</taxon>
        <taxon>Spiralia</taxon>
        <taxon>Lophotrochozoa</taxon>
        <taxon>Platyhelminthes</taxon>
        <taxon>Trematoda</taxon>
        <taxon>Digenea</taxon>
        <taxon>Plagiorchiida</taxon>
        <taxon>Troglotremata</taxon>
        <taxon>Troglotrematidae</taxon>
        <taxon>Paragonimus</taxon>
    </lineage>
</organism>
<sequence>MVVGRGMTATPGRLRATQVGTKSAKLSWMPGNSNYSHRVYLNQYELQRCPPRVYKVLLTGKF</sequence>
<dbReference type="Proteomes" id="UP000324629">
    <property type="component" value="Unassembled WGS sequence"/>
</dbReference>
<dbReference type="PANTHER" id="PTHR14234:SF19">
    <property type="entry name" value="RIM-BINDING PROTEIN, ISOFORM F"/>
    <property type="match status" value="1"/>
</dbReference>
<dbReference type="GO" id="GO:0007274">
    <property type="term" value="P:neuromuscular synaptic transmission"/>
    <property type="evidence" value="ECO:0007669"/>
    <property type="project" value="TreeGrafter"/>
</dbReference>
<dbReference type="AlphaFoldDB" id="A0A5J4NEW9"/>
<gene>
    <name evidence="1" type="ORF">DEA37_0014727</name>
</gene>
<name>A0A5J4NEW9_9TREM</name>
<evidence type="ECO:0008006" key="3">
    <source>
        <dbReference type="Google" id="ProtNLM"/>
    </source>
</evidence>
<dbReference type="EMBL" id="QNGE01003481">
    <property type="protein sequence ID" value="KAA3673990.1"/>
    <property type="molecule type" value="Genomic_DNA"/>
</dbReference>
<dbReference type="InterPro" id="IPR040325">
    <property type="entry name" value="RIMBP1/2/3"/>
</dbReference>
<dbReference type="PANTHER" id="PTHR14234">
    <property type="entry name" value="RIM BINDING PROTEIN-RELATED"/>
    <property type="match status" value="1"/>
</dbReference>
<evidence type="ECO:0000313" key="2">
    <source>
        <dbReference type="Proteomes" id="UP000324629"/>
    </source>
</evidence>
<keyword evidence="2" id="KW-1185">Reference proteome</keyword>
<proteinExistence type="predicted"/>
<dbReference type="GO" id="GO:0045202">
    <property type="term" value="C:synapse"/>
    <property type="evidence" value="ECO:0007669"/>
    <property type="project" value="GOC"/>
</dbReference>
<evidence type="ECO:0000313" key="1">
    <source>
        <dbReference type="EMBL" id="KAA3673990.1"/>
    </source>
</evidence>
<reference evidence="1 2" key="1">
    <citation type="journal article" date="2019" name="Gigascience">
        <title>Whole-genome sequence of the oriental lung fluke Paragonimus westermani.</title>
        <authorList>
            <person name="Oey H."/>
            <person name="Zakrzewski M."/>
            <person name="Narain K."/>
            <person name="Devi K.R."/>
            <person name="Agatsuma T."/>
            <person name="Nawaratna S."/>
            <person name="Gobert G.N."/>
            <person name="Jones M.K."/>
            <person name="Ragan M.A."/>
            <person name="McManus D.P."/>
            <person name="Krause L."/>
        </authorList>
    </citation>
    <scope>NUCLEOTIDE SEQUENCE [LARGE SCALE GENOMIC DNA]</scope>
    <source>
        <strain evidence="1 2">IND2009</strain>
    </source>
</reference>
<comment type="caution">
    <text evidence="1">The sequence shown here is derived from an EMBL/GenBank/DDBJ whole genome shotgun (WGS) entry which is preliminary data.</text>
</comment>
<protein>
    <recommendedName>
        <fullName evidence="3">Fibronectin type-III domain-containing protein</fullName>
    </recommendedName>
</protein>
<accession>A0A5J4NEW9</accession>